<keyword evidence="3" id="KW-0997">Cell inner membrane</keyword>
<keyword evidence="4 8" id="KW-0808">Transferase</keyword>
<evidence type="ECO:0000256" key="5">
    <source>
        <dbReference type="ARBA" id="ARBA00023136"/>
    </source>
</evidence>
<gene>
    <name evidence="8" type="ORF">SAMN04487963_0167</name>
</gene>
<evidence type="ECO:0000256" key="6">
    <source>
        <dbReference type="ARBA" id="ARBA00023315"/>
    </source>
</evidence>
<evidence type="ECO:0000313" key="9">
    <source>
        <dbReference type="Proteomes" id="UP000198519"/>
    </source>
</evidence>
<evidence type="ECO:0000313" key="8">
    <source>
        <dbReference type="EMBL" id="SFL83981.1"/>
    </source>
</evidence>
<reference evidence="9" key="1">
    <citation type="submission" date="2016-10" db="EMBL/GenBank/DDBJ databases">
        <authorList>
            <person name="Varghese N."/>
            <person name="Submissions S."/>
        </authorList>
    </citation>
    <scope>NUCLEOTIDE SEQUENCE [LARGE SCALE GENOMIC DNA]</scope>
    <source>
        <strain evidence="9">CGMCC 1.7061</strain>
    </source>
</reference>
<dbReference type="PANTHER" id="PTHR30606">
    <property type="entry name" value="LIPID A BIOSYNTHESIS LAUROYL ACYLTRANSFERASE"/>
    <property type="match status" value="1"/>
</dbReference>
<keyword evidence="5 7" id="KW-0472">Membrane</keyword>
<dbReference type="InterPro" id="IPR004960">
    <property type="entry name" value="LipA_acyltrans"/>
</dbReference>
<keyword evidence="2" id="KW-1003">Cell membrane</keyword>
<dbReference type="Pfam" id="PF03279">
    <property type="entry name" value="Lip_A_acyltrans"/>
    <property type="match status" value="1"/>
</dbReference>
<dbReference type="GO" id="GO:0005886">
    <property type="term" value="C:plasma membrane"/>
    <property type="evidence" value="ECO:0007669"/>
    <property type="project" value="UniProtKB-SubCell"/>
</dbReference>
<comment type="subcellular location">
    <subcellularLocation>
        <location evidence="1">Cell inner membrane</location>
    </subcellularLocation>
</comment>
<dbReference type="CDD" id="cd07984">
    <property type="entry name" value="LPLAT_LABLAT-like"/>
    <property type="match status" value="1"/>
</dbReference>
<organism evidence="8 9">
    <name type="scientific">Marinobacter zhejiangensis</name>
    <dbReference type="NCBI Taxonomy" id="488535"/>
    <lineage>
        <taxon>Bacteria</taxon>
        <taxon>Pseudomonadati</taxon>
        <taxon>Pseudomonadota</taxon>
        <taxon>Gammaproteobacteria</taxon>
        <taxon>Pseudomonadales</taxon>
        <taxon>Marinobacteraceae</taxon>
        <taxon>Marinobacter</taxon>
    </lineage>
</organism>
<dbReference type="GO" id="GO:0016746">
    <property type="term" value="F:acyltransferase activity"/>
    <property type="evidence" value="ECO:0007669"/>
    <property type="project" value="UniProtKB-KW"/>
</dbReference>
<dbReference type="OrthoDB" id="9803456at2"/>
<evidence type="ECO:0000256" key="1">
    <source>
        <dbReference type="ARBA" id="ARBA00004533"/>
    </source>
</evidence>
<evidence type="ECO:0000256" key="2">
    <source>
        <dbReference type="ARBA" id="ARBA00022475"/>
    </source>
</evidence>
<proteinExistence type="predicted"/>
<dbReference type="Proteomes" id="UP000198519">
    <property type="component" value="Unassembled WGS sequence"/>
</dbReference>
<keyword evidence="9" id="KW-1185">Reference proteome</keyword>
<dbReference type="PIRSF" id="PIRSF026649">
    <property type="entry name" value="MsbB"/>
    <property type="match status" value="1"/>
</dbReference>
<dbReference type="EMBL" id="FOUE01000001">
    <property type="protein sequence ID" value="SFL83981.1"/>
    <property type="molecule type" value="Genomic_DNA"/>
</dbReference>
<protein>
    <submittedName>
        <fullName evidence="8">KDO2-lipid IV(A) lauroyltransferase</fullName>
    </submittedName>
</protein>
<name>A0A1I4KZ78_9GAMM</name>
<evidence type="ECO:0000256" key="4">
    <source>
        <dbReference type="ARBA" id="ARBA00022679"/>
    </source>
</evidence>
<dbReference type="PANTHER" id="PTHR30606:SF9">
    <property type="entry name" value="LIPID A BIOSYNTHESIS LAUROYLTRANSFERASE"/>
    <property type="match status" value="1"/>
</dbReference>
<keyword evidence="7" id="KW-1133">Transmembrane helix</keyword>
<dbReference type="GO" id="GO:0009247">
    <property type="term" value="P:glycolipid biosynthetic process"/>
    <property type="evidence" value="ECO:0007669"/>
    <property type="project" value="UniProtKB-ARBA"/>
</dbReference>
<dbReference type="STRING" id="488535.SAMN04487963_0167"/>
<accession>A0A1I4KZ78</accession>
<sequence>MATRSLWHPAFWPSWGVVFVLYLLSWLPLSVKHSLATRLGKLLHRKLKSRTRAVSANLAACFPDMPEDERQQLVEDAFVSCAMGVFESIHSWWRDTRQWQLDAEVVGVEHLQDAIARNRGVLLIGGHYSILDLALPLVGYNLTKPGYMYRPNNNPVIDRMIEKGRRRYFGIQPFNKRQLKDMIGFLQEGGQVWYGCDQDFGGKTELFVPFFGVETGCISTPTYVARESGASVICVSHLRTPEGNYRIEFSPIQETFGQDPEQDARIWNGFIEQAIRQYPDQYLWLHKRFKTRPEGAAPIYS</sequence>
<keyword evidence="7" id="KW-0812">Transmembrane</keyword>
<keyword evidence="6" id="KW-0012">Acyltransferase</keyword>
<evidence type="ECO:0000256" key="3">
    <source>
        <dbReference type="ARBA" id="ARBA00022519"/>
    </source>
</evidence>
<feature type="transmembrane region" description="Helical" evidence="7">
    <location>
        <begin position="12"/>
        <end position="31"/>
    </location>
</feature>
<evidence type="ECO:0000256" key="7">
    <source>
        <dbReference type="SAM" id="Phobius"/>
    </source>
</evidence>
<dbReference type="AlphaFoldDB" id="A0A1I4KZ78"/>